<comment type="caution">
    <text evidence="1">The sequence shown here is derived from an EMBL/GenBank/DDBJ whole genome shotgun (WGS) entry which is preliminary data.</text>
</comment>
<gene>
    <name evidence="1" type="ORF">NDU88_006845</name>
</gene>
<dbReference type="AlphaFoldDB" id="A0AAV7NUB7"/>
<keyword evidence="2" id="KW-1185">Reference proteome</keyword>
<sequence length="66" mass="6907">MALGATSLIADYQLMRGLAMPEDRTISGLPAPPGQSRSPLRLPTVSITRSARAAVERLATPSPSGF</sequence>
<evidence type="ECO:0000313" key="1">
    <source>
        <dbReference type="EMBL" id="KAJ1118657.1"/>
    </source>
</evidence>
<accession>A0AAV7NUB7</accession>
<proteinExistence type="predicted"/>
<organism evidence="1 2">
    <name type="scientific">Pleurodeles waltl</name>
    <name type="common">Iberian ribbed newt</name>
    <dbReference type="NCBI Taxonomy" id="8319"/>
    <lineage>
        <taxon>Eukaryota</taxon>
        <taxon>Metazoa</taxon>
        <taxon>Chordata</taxon>
        <taxon>Craniata</taxon>
        <taxon>Vertebrata</taxon>
        <taxon>Euteleostomi</taxon>
        <taxon>Amphibia</taxon>
        <taxon>Batrachia</taxon>
        <taxon>Caudata</taxon>
        <taxon>Salamandroidea</taxon>
        <taxon>Salamandridae</taxon>
        <taxon>Pleurodelinae</taxon>
        <taxon>Pleurodeles</taxon>
    </lineage>
</organism>
<evidence type="ECO:0000313" key="2">
    <source>
        <dbReference type="Proteomes" id="UP001066276"/>
    </source>
</evidence>
<protein>
    <submittedName>
        <fullName evidence="1">Uncharacterized protein</fullName>
    </submittedName>
</protein>
<dbReference type="Proteomes" id="UP001066276">
    <property type="component" value="Chromosome 8"/>
</dbReference>
<dbReference type="EMBL" id="JANPWB010000012">
    <property type="protein sequence ID" value="KAJ1118657.1"/>
    <property type="molecule type" value="Genomic_DNA"/>
</dbReference>
<reference evidence="1" key="1">
    <citation type="journal article" date="2022" name="bioRxiv">
        <title>Sequencing and chromosome-scale assembly of the giantPleurodeles waltlgenome.</title>
        <authorList>
            <person name="Brown T."/>
            <person name="Elewa A."/>
            <person name="Iarovenko S."/>
            <person name="Subramanian E."/>
            <person name="Araus A.J."/>
            <person name="Petzold A."/>
            <person name="Susuki M."/>
            <person name="Suzuki K.-i.T."/>
            <person name="Hayashi T."/>
            <person name="Toyoda A."/>
            <person name="Oliveira C."/>
            <person name="Osipova E."/>
            <person name="Leigh N.D."/>
            <person name="Simon A."/>
            <person name="Yun M.H."/>
        </authorList>
    </citation>
    <scope>NUCLEOTIDE SEQUENCE</scope>
    <source>
        <strain evidence="1">20211129_DDA</strain>
        <tissue evidence="1">Liver</tissue>
    </source>
</reference>
<name>A0AAV7NUB7_PLEWA</name>